<keyword evidence="7 9" id="KW-1133">Transmembrane helix</keyword>
<organism evidence="11 12">
    <name type="scientific">Alloyangia pacifica</name>
    <dbReference type="NCBI Taxonomy" id="311180"/>
    <lineage>
        <taxon>Bacteria</taxon>
        <taxon>Pseudomonadati</taxon>
        <taxon>Pseudomonadota</taxon>
        <taxon>Alphaproteobacteria</taxon>
        <taxon>Rhodobacterales</taxon>
        <taxon>Roseobacteraceae</taxon>
        <taxon>Alloyangia</taxon>
    </lineage>
</organism>
<protein>
    <submittedName>
        <fullName evidence="11">Polar amino acid transport system permease protein</fullName>
    </submittedName>
</protein>
<dbReference type="InterPro" id="IPR000515">
    <property type="entry name" value="MetI-like"/>
</dbReference>
<dbReference type="PROSITE" id="PS50928">
    <property type="entry name" value="ABC_TM1"/>
    <property type="match status" value="1"/>
</dbReference>
<comment type="subcellular location">
    <subcellularLocation>
        <location evidence="1">Cell inner membrane</location>
        <topology evidence="1">Multi-pass membrane protein</topology>
    </subcellularLocation>
    <subcellularLocation>
        <location evidence="9">Cell membrane</location>
        <topology evidence="9">Multi-pass membrane protein</topology>
    </subcellularLocation>
</comment>
<dbReference type="PANTHER" id="PTHR30614">
    <property type="entry name" value="MEMBRANE COMPONENT OF AMINO ACID ABC TRANSPORTER"/>
    <property type="match status" value="1"/>
</dbReference>
<proteinExistence type="inferred from homology"/>
<evidence type="ECO:0000256" key="4">
    <source>
        <dbReference type="ARBA" id="ARBA00022475"/>
    </source>
</evidence>
<keyword evidence="3 9" id="KW-0813">Transport</keyword>
<evidence type="ECO:0000259" key="10">
    <source>
        <dbReference type="PROSITE" id="PS50928"/>
    </source>
</evidence>
<dbReference type="Gene3D" id="1.10.3720.10">
    <property type="entry name" value="MetI-like"/>
    <property type="match status" value="1"/>
</dbReference>
<evidence type="ECO:0000313" key="12">
    <source>
        <dbReference type="Proteomes" id="UP000199392"/>
    </source>
</evidence>
<dbReference type="Proteomes" id="UP000199392">
    <property type="component" value="Unassembled WGS sequence"/>
</dbReference>
<evidence type="ECO:0000256" key="7">
    <source>
        <dbReference type="ARBA" id="ARBA00022989"/>
    </source>
</evidence>
<evidence type="ECO:0000256" key="6">
    <source>
        <dbReference type="ARBA" id="ARBA00022970"/>
    </source>
</evidence>
<keyword evidence="8 9" id="KW-0472">Membrane</keyword>
<keyword evidence="4" id="KW-1003">Cell membrane</keyword>
<dbReference type="STRING" id="311180.SAMN04488050_103220"/>
<dbReference type="GO" id="GO:0022857">
    <property type="term" value="F:transmembrane transporter activity"/>
    <property type="evidence" value="ECO:0007669"/>
    <property type="project" value="InterPro"/>
</dbReference>
<gene>
    <name evidence="11" type="ORF">SAMN04488050_103220</name>
</gene>
<dbReference type="NCBIfam" id="TIGR01726">
    <property type="entry name" value="HEQRo_perm_3TM"/>
    <property type="match status" value="1"/>
</dbReference>
<feature type="transmembrane region" description="Helical" evidence="9">
    <location>
        <begin position="99"/>
        <end position="122"/>
    </location>
</feature>
<dbReference type="SUPFAM" id="SSF161098">
    <property type="entry name" value="MetI-like"/>
    <property type="match status" value="1"/>
</dbReference>
<evidence type="ECO:0000313" key="11">
    <source>
        <dbReference type="EMBL" id="SFS66040.1"/>
    </source>
</evidence>
<feature type="transmembrane region" description="Helical" evidence="9">
    <location>
        <begin position="200"/>
        <end position="218"/>
    </location>
</feature>
<comment type="similarity">
    <text evidence="2">Belongs to the binding-protein-dependent transport system permease family. HisMQ subfamily.</text>
</comment>
<dbReference type="PANTHER" id="PTHR30614:SF0">
    <property type="entry name" value="L-CYSTINE TRANSPORT SYSTEM PERMEASE PROTEIN TCYL"/>
    <property type="match status" value="1"/>
</dbReference>
<accession>A0A1I6RN50</accession>
<sequence>MMTAQLSYDAKKKSVLFLLAAAVVVWIIVDAATGGDEHWARVGVRLPLLLTGSGDGWPVTGGFILNVLLSIASMAVATALGTIMGIATLAQRAVIRLPAFLVMNFLRNSPWLVLLFAMLYIIPYEIRVFGMVIPFPPFMKAVIGLALPTAANFSEVIRGAVQSIHSGQWEAARSLGYSTRQIYMHVILPQAFRRMIPGWMNLYALLMIATALATVTGIQDVLTILNTSLAMESERALVYFYLTVLFMFFAYCYPIAVFARRLERAVKGDNI</sequence>
<evidence type="ECO:0000256" key="2">
    <source>
        <dbReference type="ARBA" id="ARBA00010072"/>
    </source>
</evidence>
<dbReference type="CDD" id="cd06261">
    <property type="entry name" value="TM_PBP2"/>
    <property type="match status" value="1"/>
</dbReference>
<keyword evidence="6" id="KW-0029">Amino-acid transport</keyword>
<dbReference type="GO" id="GO:0043190">
    <property type="term" value="C:ATP-binding cassette (ABC) transporter complex"/>
    <property type="evidence" value="ECO:0007669"/>
    <property type="project" value="InterPro"/>
</dbReference>
<dbReference type="InterPro" id="IPR043429">
    <property type="entry name" value="ArtM/GltK/GlnP/TcyL/YhdX-like"/>
</dbReference>
<feature type="transmembrane region" description="Helical" evidence="9">
    <location>
        <begin position="63"/>
        <end position="87"/>
    </location>
</feature>
<name>A0A1I6RN50_9RHOB</name>
<feature type="domain" description="ABC transmembrane type-1" evidence="10">
    <location>
        <begin position="63"/>
        <end position="250"/>
    </location>
</feature>
<dbReference type="AlphaFoldDB" id="A0A1I6RN50"/>
<dbReference type="InterPro" id="IPR035906">
    <property type="entry name" value="MetI-like_sf"/>
</dbReference>
<evidence type="ECO:0000256" key="8">
    <source>
        <dbReference type="ARBA" id="ARBA00023136"/>
    </source>
</evidence>
<dbReference type="EMBL" id="FOZW01000003">
    <property type="protein sequence ID" value="SFS66040.1"/>
    <property type="molecule type" value="Genomic_DNA"/>
</dbReference>
<keyword evidence="12" id="KW-1185">Reference proteome</keyword>
<reference evidence="12" key="1">
    <citation type="submission" date="2016-10" db="EMBL/GenBank/DDBJ databases">
        <authorList>
            <person name="Varghese N."/>
            <person name="Submissions S."/>
        </authorList>
    </citation>
    <scope>NUCLEOTIDE SEQUENCE [LARGE SCALE GENOMIC DNA]</scope>
    <source>
        <strain evidence="12">DSM 26894</strain>
    </source>
</reference>
<evidence type="ECO:0000256" key="3">
    <source>
        <dbReference type="ARBA" id="ARBA00022448"/>
    </source>
</evidence>
<dbReference type="RefSeq" id="WP_218124857.1">
    <property type="nucleotide sequence ID" value="NZ_FNCL01000003.1"/>
</dbReference>
<dbReference type="InterPro" id="IPR010065">
    <property type="entry name" value="AA_ABC_transptr_permease_3TM"/>
</dbReference>
<dbReference type="Pfam" id="PF00528">
    <property type="entry name" value="BPD_transp_1"/>
    <property type="match status" value="1"/>
</dbReference>
<feature type="transmembrane region" description="Helical" evidence="9">
    <location>
        <begin position="238"/>
        <end position="259"/>
    </location>
</feature>
<dbReference type="GO" id="GO:0006865">
    <property type="term" value="P:amino acid transport"/>
    <property type="evidence" value="ECO:0007669"/>
    <property type="project" value="UniProtKB-KW"/>
</dbReference>
<evidence type="ECO:0000256" key="5">
    <source>
        <dbReference type="ARBA" id="ARBA00022692"/>
    </source>
</evidence>
<evidence type="ECO:0000256" key="1">
    <source>
        <dbReference type="ARBA" id="ARBA00004429"/>
    </source>
</evidence>
<feature type="transmembrane region" description="Helical" evidence="9">
    <location>
        <begin position="128"/>
        <end position="148"/>
    </location>
</feature>
<keyword evidence="5 9" id="KW-0812">Transmembrane</keyword>
<evidence type="ECO:0000256" key="9">
    <source>
        <dbReference type="RuleBase" id="RU363032"/>
    </source>
</evidence>